<organism evidence="11 12">
    <name type="scientific">Tsukamurella soli</name>
    <dbReference type="NCBI Taxonomy" id="644556"/>
    <lineage>
        <taxon>Bacteria</taxon>
        <taxon>Bacillati</taxon>
        <taxon>Actinomycetota</taxon>
        <taxon>Actinomycetes</taxon>
        <taxon>Mycobacteriales</taxon>
        <taxon>Tsukamurellaceae</taxon>
        <taxon>Tsukamurella</taxon>
    </lineage>
</organism>
<evidence type="ECO:0000256" key="7">
    <source>
        <dbReference type="ARBA" id="ARBA00023010"/>
    </source>
</evidence>
<keyword evidence="8 9" id="KW-0472">Membrane</keyword>
<keyword evidence="4 9" id="KW-0812">Transmembrane</keyword>
<dbReference type="InterPro" id="IPR018448">
    <property type="entry name" value="TatB"/>
</dbReference>
<keyword evidence="2 9" id="KW-0813">Transport</keyword>
<comment type="function">
    <text evidence="9">Part of the twin-arginine translocation (Tat) system that transports large folded proteins containing a characteristic twin-arginine motif in their signal peptide across membranes. Together with TatC, TatB is part of a receptor directly interacting with Tat signal peptides. TatB may form an oligomeric binding site that transiently accommodates folded Tat precursor proteins before their translocation.</text>
</comment>
<comment type="subunit">
    <text evidence="9">The Tat system comprises two distinct complexes: a TatABC complex, containing multiple copies of TatA, TatB and TatC subunits, and a separate TatA complex, containing only TatA subunits. Substrates initially bind to the TatABC complex, which probably triggers association of the separate TatA complex to form the active translocon.</text>
</comment>
<evidence type="ECO:0000256" key="10">
    <source>
        <dbReference type="SAM" id="MobiDB-lite"/>
    </source>
</evidence>
<dbReference type="InterPro" id="IPR003369">
    <property type="entry name" value="TatA/B/E"/>
</dbReference>
<comment type="subcellular location">
    <subcellularLocation>
        <location evidence="9">Cell membrane</location>
        <topology evidence="9">Single-pass membrane protein</topology>
    </subcellularLocation>
    <subcellularLocation>
        <location evidence="1">Membrane</location>
        <topology evidence="1">Single-pass membrane protein</topology>
    </subcellularLocation>
</comment>
<proteinExistence type="inferred from homology"/>
<evidence type="ECO:0000256" key="2">
    <source>
        <dbReference type="ARBA" id="ARBA00022448"/>
    </source>
</evidence>
<reference evidence="12" key="1">
    <citation type="journal article" date="2019" name="Int. J. Syst. Evol. Microbiol.">
        <title>The Global Catalogue of Microorganisms (GCM) 10K type strain sequencing project: providing services to taxonomists for standard genome sequencing and annotation.</title>
        <authorList>
            <consortium name="The Broad Institute Genomics Platform"/>
            <consortium name="The Broad Institute Genome Sequencing Center for Infectious Disease"/>
            <person name="Wu L."/>
            <person name="Ma J."/>
        </authorList>
    </citation>
    <scope>NUCLEOTIDE SEQUENCE [LARGE SCALE GENOMIC DNA]</scope>
    <source>
        <strain evidence="12">JCM 17688</strain>
    </source>
</reference>
<evidence type="ECO:0000313" key="11">
    <source>
        <dbReference type="EMBL" id="GAA4407190.1"/>
    </source>
</evidence>
<dbReference type="EMBL" id="BAABFR010000173">
    <property type="protein sequence ID" value="GAA4407190.1"/>
    <property type="molecule type" value="Genomic_DNA"/>
</dbReference>
<name>A0ABP8KIG0_9ACTN</name>
<keyword evidence="5 9" id="KW-0653">Protein transport</keyword>
<dbReference type="Gene3D" id="1.20.5.3310">
    <property type="match status" value="1"/>
</dbReference>
<evidence type="ECO:0000256" key="8">
    <source>
        <dbReference type="ARBA" id="ARBA00023136"/>
    </source>
</evidence>
<dbReference type="PRINTS" id="PR01506">
    <property type="entry name" value="TATBPROTEIN"/>
</dbReference>
<feature type="compositionally biased region" description="Basic and acidic residues" evidence="10">
    <location>
        <begin position="160"/>
        <end position="171"/>
    </location>
</feature>
<evidence type="ECO:0000256" key="6">
    <source>
        <dbReference type="ARBA" id="ARBA00022989"/>
    </source>
</evidence>
<dbReference type="Proteomes" id="UP001500635">
    <property type="component" value="Unassembled WGS sequence"/>
</dbReference>
<dbReference type="HAMAP" id="MF_00237">
    <property type="entry name" value="TatB"/>
    <property type="match status" value="1"/>
</dbReference>
<keyword evidence="3 9" id="KW-1003">Cell membrane</keyword>
<dbReference type="Pfam" id="PF02416">
    <property type="entry name" value="TatA_B_E"/>
    <property type="match status" value="1"/>
</dbReference>
<evidence type="ECO:0000256" key="5">
    <source>
        <dbReference type="ARBA" id="ARBA00022927"/>
    </source>
</evidence>
<keyword evidence="12" id="KW-1185">Reference proteome</keyword>
<evidence type="ECO:0000256" key="3">
    <source>
        <dbReference type="ARBA" id="ARBA00022475"/>
    </source>
</evidence>
<gene>
    <name evidence="9" type="primary">tatB</name>
    <name evidence="11" type="ORF">GCM10023147_51090</name>
</gene>
<feature type="region of interest" description="Disordered" evidence="10">
    <location>
        <begin position="129"/>
        <end position="171"/>
    </location>
</feature>
<dbReference type="NCBIfam" id="TIGR01410">
    <property type="entry name" value="tatB"/>
    <property type="match status" value="1"/>
</dbReference>
<evidence type="ECO:0000256" key="4">
    <source>
        <dbReference type="ARBA" id="ARBA00022692"/>
    </source>
</evidence>
<comment type="caution">
    <text evidence="11">The sequence shown here is derived from an EMBL/GenBank/DDBJ whole genome shotgun (WGS) entry which is preliminary data.</text>
</comment>
<keyword evidence="7 9" id="KW-0811">Translocation</keyword>
<evidence type="ECO:0000256" key="1">
    <source>
        <dbReference type="ARBA" id="ARBA00004167"/>
    </source>
</evidence>
<keyword evidence="6 9" id="KW-1133">Transmembrane helix</keyword>
<evidence type="ECO:0000313" key="12">
    <source>
        <dbReference type="Proteomes" id="UP001500635"/>
    </source>
</evidence>
<dbReference type="RefSeq" id="WP_385921842.1">
    <property type="nucleotide sequence ID" value="NZ_BAABFR010000173.1"/>
</dbReference>
<evidence type="ECO:0000256" key="9">
    <source>
        <dbReference type="HAMAP-Rule" id="MF_00237"/>
    </source>
</evidence>
<comment type="similarity">
    <text evidence="9">Belongs to the TatB family.</text>
</comment>
<accession>A0ABP8KIG0</accession>
<sequence length="171" mass="17924">MFNIGWGEFLVLAVAGLVILGPERLPGAVQWTMTTLRQVREYATGATQQLKDEMGTDFEEFREPLQQLQQLRGMTPAGLVTKHLFDGDSSFFTSGLGGSGGSTVPADAPLHHAPTDAGLAAAGTDAALPAVEVPAPSGATDAGAGERPPTMPRPMQPLRSGERPPFDPDST</sequence>
<protein>
    <recommendedName>
        <fullName evidence="9">Sec-independent protein translocase protein TatB</fullName>
    </recommendedName>
</protein>